<comment type="caution">
    <text evidence="2">The sequence shown here is derived from an EMBL/GenBank/DDBJ whole genome shotgun (WGS) entry which is preliminary data.</text>
</comment>
<proteinExistence type="predicted"/>
<accession>A0A4C1Y3I2</accession>
<dbReference type="AlphaFoldDB" id="A0A4C1Y3I2"/>
<protein>
    <submittedName>
        <fullName evidence="2">Uncharacterized protein</fullName>
    </submittedName>
</protein>
<evidence type="ECO:0000256" key="1">
    <source>
        <dbReference type="SAM" id="MobiDB-lite"/>
    </source>
</evidence>
<evidence type="ECO:0000313" key="2">
    <source>
        <dbReference type="EMBL" id="GBP70761.1"/>
    </source>
</evidence>
<dbReference type="Proteomes" id="UP000299102">
    <property type="component" value="Unassembled WGS sequence"/>
</dbReference>
<organism evidence="2 3">
    <name type="scientific">Eumeta variegata</name>
    <name type="common">Bagworm moth</name>
    <name type="synonym">Eumeta japonica</name>
    <dbReference type="NCBI Taxonomy" id="151549"/>
    <lineage>
        <taxon>Eukaryota</taxon>
        <taxon>Metazoa</taxon>
        <taxon>Ecdysozoa</taxon>
        <taxon>Arthropoda</taxon>
        <taxon>Hexapoda</taxon>
        <taxon>Insecta</taxon>
        <taxon>Pterygota</taxon>
        <taxon>Neoptera</taxon>
        <taxon>Endopterygota</taxon>
        <taxon>Lepidoptera</taxon>
        <taxon>Glossata</taxon>
        <taxon>Ditrysia</taxon>
        <taxon>Tineoidea</taxon>
        <taxon>Psychidae</taxon>
        <taxon>Oiketicinae</taxon>
        <taxon>Eumeta</taxon>
    </lineage>
</organism>
<gene>
    <name evidence="2" type="ORF">EVAR_50867_1</name>
</gene>
<sequence>MSAVLYLKRGQCVQQDMKTDAIDGSLARGPGRRPRRRRPIQTVEGAGGGRSASQSSSRLLSPRKYWITCVIDAARALGTDTNTVISQYPLRAAGAPPRSGTRVTSSSRATELCSFIECKRDRINLTDDLREGRPFMATTEDNIVMRLVIVTDKRVTYHQFRTSYRYESTVQILREYLAVRKFCTRWIAHNLTEAQKPRRINWCCEMMRFTSGDLNAVYDMITAPNSIKPTYRGGGGGGPAGRGASRCDFRWPTALSITTFPLPQLSFSKYLISTQKTDDAWPTLLGSRVSAESKDNLLTGS</sequence>
<feature type="compositionally biased region" description="Basic residues" evidence="1">
    <location>
        <begin position="30"/>
        <end position="39"/>
    </location>
</feature>
<keyword evidence="3" id="KW-1185">Reference proteome</keyword>
<dbReference type="EMBL" id="BGZK01001085">
    <property type="protein sequence ID" value="GBP70761.1"/>
    <property type="molecule type" value="Genomic_DNA"/>
</dbReference>
<name>A0A4C1Y3I2_EUMVA</name>
<dbReference type="OrthoDB" id="10017160at2759"/>
<evidence type="ECO:0000313" key="3">
    <source>
        <dbReference type="Proteomes" id="UP000299102"/>
    </source>
</evidence>
<feature type="region of interest" description="Disordered" evidence="1">
    <location>
        <begin position="18"/>
        <end position="57"/>
    </location>
</feature>
<reference evidence="2 3" key="1">
    <citation type="journal article" date="2019" name="Commun. Biol.">
        <title>The bagworm genome reveals a unique fibroin gene that provides high tensile strength.</title>
        <authorList>
            <person name="Kono N."/>
            <person name="Nakamura H."/>
            <person name="Ohtoshi R."/>
            <person name="Tomita M."/>
            <person name="Numata K."/>
            <person name="Arakawa K."/>
        </authorList>
    </citation>
    <scope>NUCLEOTIDE SEQUENCE [LARGE SCALE GENOMIC DNA]</scope>
</reference>